<keyword evidence="2" id="KW-1133">Transmembrane helix</keyword>
<dbReference type="OrthoDB" id="2421397at2759"/>
<reference evidence="3" key="1">
    <citation type="submission" date="2021-06" db="EMBL/GenBank/DDBJ databases">
        <authorList>
            <person name="Kallberg Y."/>
            <person name="Tangrot J."/>
            <person name="Rosling A."/>
        </authorList>
    </citation>
    <scope>NUCLEOTIDE SEQUENCE</scope>
    <source>
        <strain evidence="3">FL966</strain>
    </source>
</reference>
<evidence type="ECO:0000256" key="1">
    <source>
        <dbReference type="SAM" id="MobiDB-lite"/>
    </source>
</evidence>
<proteinExistence type="predicted"/>
<keyword evidence="4" id="KW-1185">Reference proteome</keyword>
<gene>
    <name evidence="3" type="ORF">CPELLU_LOCUS12337</name>
</gene>
<feature type="transmembrane region" description="Helical" evidence="2">
    <location>
        <begin position="676"/>
        <end position="696"/>
    </location>
</feature>
<evidence type="ECO:0000313" key="3">
    <source>
        <dbReference type="EMBL" id="CAG8711175.1"/>
    </source>
</evidence>
<dbReference type="Proteomes" id="UP000789759">
    <property type="component" value="Unassembled WGS sequence"/>
</dbReference>
<dbReference type="AlphaFoldDB" id="A0A9N9N7N3"/>
<evidence type="ECO:0000256" key="2">
    <source>
        <dbReference type="SAM" id="Phobius"/>
    </source>
</evidence>
<feature type="compositionally biased region" description="Basic and acidic residues" evidence="1">
    <location>
        <begin position="974"/>
        <end position="984"/>
    </location>
</feature>
<name>A0A9N9N7N3_9GLOM</name>
<dbReference type="EMBL" id="CAJVQA010011828">
    <property type="protein sequence ID" value="CAG8711175.1"/>
    <property type="molecule type" value="Genomic_DNA"/>
</dbReference>
<feature type="transmembrane region" description="Helical" evidence="2">
    <location>
        <begin position="788"/>
        <end position="810"/>
    </location>
</feature>
<accession>A0A9N9N7N3</accession>
<feature type="non-terminal residue" evidence="3">
    <location>
        <position position="1008"/>
    </location>
</feature>
<feature type="compositionally biased region" description="Acidic residues" evidence="1">
    <location>
        <begin position="997"/>
        <end position="1008"/>
    </location>
</feature>
<feature type="transmembrane region" description="Helical" evidence="2">
    <location>
        <begin position="717"/>
        <end position="735"/>
    </location>
</feature>
<comment type="caution">
    <text evidence="3">The sequence shown here is derived from an EMBL/GenBank/DDBJ whole genome shotgun (WGS) entry which is preliminary data.</text>
</comment>
<organism evidence="3 4">
    <name type="scientific">Cetraspora pellucida</name>
    <dbReference type="NCBI Taxonomy" id="1433469"/>
    <lineage>
        <taxon>Eukaryota</taxon>
        <taxon>Fungi</taxon>
        <taxon>Fungi incertae sedis</taxon>
        <taxon>Mucoromycota</taxon>
        <taxon>Glomeromycotina</taxon>
        <taxon>Glomeromycetes</taxon>
        <taxon>Diversisporales</taxon>
        <taxon>Gigasporaceae</taxon>
        <taxon>Cetraspora</taxon>
    </lineage>
</organism>
<evidence type="ECO:0000313" key="4">
    <source>
        <dbReference type="Proteomes" id="UP000789759"/>
    </source>
</evidence>
<protein>
    <submittedName>
        <fullName evidence="3">168_t:CDS:1</fullName>
    </submittedName>
</protein>
<keyword evidence="2" id="KW-0472">Membrane</keyword>
<feature type="region of interest" description="Disordered" evidence="1">
    <location>
        <begin position="968"/>
        <end position="1008"/>
    </location>
</feature>
<keyword evidence="2" id="KW-0812">Transmembrane</keyword>
<sequence length="1008" mass="114267">YPQYPANEIPNITPSLTNYLLPFDSQSNGSNYNTSSLREPSGLHVFNAASYPNGPIILRLIRSGVNNCSEPYLHLRLIYLNSPTMGINNSITDPEITAIPTFNFCPISTNPPRDLIRIFPLSYNHIMIAFLQTHTGSIETHEEIGLFMDWNGNVFQNISLGLINYTESDTSSLGTLVADSSQRYGFMWVNRVSQKQFIRWKKYSITDQRNVTFSNNLGQIPINPSHQYQIIAMIDGGYCFVMTGPSDNLTPGFIDAQWVAKVVFIRPTYYMTQPSIIYQYMSQAISMNIETCDNTYYDPGLACVFSIKSSNTSNISARYVKVAFFSSGGIKNSSTLNIADTTFNLDKMYQLWSGGYLLVIRLKTNNTFIGYVYDLQGNFFKAWDSPTIPGNLVIPNGVLLNNTVWMISDVNSTVSNESIWNLTTTVAYKFVTLDHISNNLNINITFPNITNPFPSNQVISMTFYNQIALSVGNISIYQDSGTDMLLRLYYNAHNNSDKVKILSDNKTVSITVLKSTFASPGSRYYIVMDNNFVKDFLSDEPLPGANWSFTTENKSAENLGNESRSFDSLPISNKSDYLRNLSLELSHSVPIDSSSIKADSHFQWDKNVDDYSQILLKFQILPGNDNMKNLSVSKVIETINDLITNRDVTMISKLSISSKLDSQYGFKPKKNVWDSYGYSLIFIGAVPFLLAVLALFSYQEPRNDTSFYEWFRKYHNVAALSVLCSGIDIDILSLINSKLANSPFFYAPLSKSSKNWILRAGCINLFIEDGPQLIVQILYQIYSVNYDIIPFMSLLTSSLLFSCIILGRIYRLLRHKETPNQSTTVSTSYYDHEDSSSKYSGEYIEDIPSSPTIVPETRIEPPGHVWMRFGNYGIPRTHSQRVNYPLPPLGRRNRVNAMSVEKPRITLTNFDNMENIESISDFPVTTMHINDGERNGGELEDDDVLDERYKHNNVHYGQFGYNAVNSNDEEFEQDDRSYKSHDNARYGPFSYKVVNSNDEELEQDDELS</sequence>